<organism evidence="2 3">
    <name type="scientific">Xenopus laevis</name>
    <name type="common">African clawed frog</name>
    <dbReference type="NCBI Taxonomy" id="8355"/>
    <lineage>
        <taxon>Eukaryota</taxon>
        <taxon>Metazoa</taxon>
        <taxon>Chordata</taxon>
        <taxon>Craniata</taxon>
        <taxon>Vertebrata</taxon>
        <taxon>Euteleostomi</taxon>
        <taxon>Amphibia</taxon>
        <taxon>Batrachia</taxon>
        <taxon>Anura</taxon>
        <taxon>Pipoidea</taxon>
        <taxon>Pipidae</taxon>
        <taxon>Xenopodinae</taxon>
        <taxon>Xenopus</taxon>
        <taxon>Xenopus</taxon>
    </lineage>
</organism>
<accession>A0A974DTR8</accession>
<proteinExistence type="predicted"/>
<name>A0A974DTR8_XENLA</name>
<evidence type="ECO:0000313" key="3">
    <source>
        <dbReference type="Proteomes" id="UP000694892"/>
    </source>
</evidence>
<feature type="compositionally biased region" description="Polar residues" evidence="1">
    <location>
        <begin position="210"/>
        <end position="232"/>
    </location>
</feature>
<feature type="compositionally biased region" description="Basic and acidic residues" evidence="1">
    <location>
        <begin position="271"/>
        <end position="288"/>
    </location>
</feature>
<protein>
    <submittedName>
        <fullName evidence="2">Uncharacterized protein</fullName>
    </submittedName>
</protein>
<gene>
    <name evidence="2" type="ORF">XELAEV_18009546mg</name>
</gene>
<reference evidence="3" key="1">
    <citation type="journal article" date="2016" name="Nature">
        <title>Genome evolution in the allotetraploid frog Xenopus laevis.</title>
        <authorList>
            <person name="Session A.M."/>
            <person name="Uno Y."/>
            <person name="Kwon T."/>
            <person name="Chapman J.A."/>
            <person name="Toyoda A."/>
            <person name="Takahashi S."/>
            <person name="Fukui A."/>
            <person name="Hikosaka A."/>
            <person name="Suzuki A."/>
            <person name="Kondo M."/>
            <person name="van Heeringen S.J."/>
            <person name="Quigley I."/>
            <person name="Heinz S."/>
            <person name="Ogino H."/>
            <person name="Ochi H."/>
            <person name="Hellsten U."/>
            <person name="Lyons J.B."/>
            <person name="Simakov O."/>
            <person name="Putnam N."/>
            <person name="Stites J."/>
            <person name="Kuroki Y."/>
            <person name="Tanaka T."/>
            <person name="Michiue T."/>
            <person name="Watanabe M."/>
            <person name="Bogdanovic O."/>
            <person name="Lister R."/>
            <person name="Georgiou G."/>
            <person name="Paranjpe S.S."/>
            <person name="van Kruijsbergen I."/>
            <person name="Shu S."/>
            <person name="Carlson J."/>
            <person name="Kinoshita T."/>
            <person name="Ohta Y."/>
            <person name="Mawaribuchi S."/>
            <person name="Jenkins J."/>
            <person name="Grimwood J."/>
            <person name="Schmutz J."/>
            <person name="Mitros T."/>
            <person name="Mozaffari S.V."/>
            <person name="Suzuki Y."/>
            <person name="Haramoto Y."/>
            <person name="Yamamoto T.S."/>
            <person name="Takagi C."/>
            <person name="Heald R."/>
            <person name="Miller K."/>
            <person name="Haudenschild C."/>
            <person name="Kitzman J."/>
            <person name="Nakayama T."/>
            <person name="Izutsu Y."/>
            <person name="Robert J."/>
            <person name="Fortriede J."/>
            <person name="Burns K."/>
            <person name="Lotay V."/>
            <person name="Karimi K."/>
            <person name="Yasuoka Y."/>
            <person name="Dichmann D.S."/>
            <person name="Flajnik M.F."/>
            <person name="Houston D.W."/>
            <person name="Shendure J."/>
            <person name="DuPasquier L."/>
            <person name="Vize P.D."/>
            <person name="Zorn A.M."/>
            <person name="Ito M."/>
            <person name="Marcotte E.M."/>
            <person name="Wallingford J.B."/>
            <person name="Ito Y."/>
            <person name="Asashima M."/>
            <person name="Ueno N."/>
            <person name="Matsuda Y."/>
            <person name="Veenstra G.J."/>
            <person name="Fujiyama A."/>
            <person name="Harland R.M."/>
            <person name="Taira M."/>
            <person name="Rokhsar D.S."/>
        </authorList>
    </citation>
    <scope>NUCLEOTIDE SEQUENCE [LARGE SCALE GENOMIC DNA]</scope>
    <source>
        <strain evidence="3">J</strain>
    </source>
</reference>
<sequence length="504" mass="58817">MANNQPAELLVPNKLYALEKLEDRVSRFNQFETAFNNANLDEDTDDNMLDIFKNLEKHMSQELLLCWDIATLEKYVALNRIPRGLRIRKFPTFARDDETFVNKWNDTLSRCSFELIALIINHKKKVLIDTRENINESQLLLSSMEKLSDLGELDKNLKEHLSYLEQTVSTRKKRKLNRDRIDYENNMVYIWKRPKSILRSKSYQRDRTKSVSFSSDSGEETSFCTDDLTSLRQNRRVPSVADLDEREPKEDTRKPKNYHGQDQYTNRKKQERMDWNRKNDKPGRRQEEGGNGLSFAPTHHFSLFNTLLDVNRFVRKLTLRRHFGPGGEGVDRVPPHRDYSIDPREKGASRQGAHFDTFRELCCLSDLSSIENESIREHVSDEPLIGNTSLVNKKSNSNFYPLQSRCPSMDMFQDLVEQDLKKLNTNISHRNKRNISLEERKALMSLKTATNITIRQADKGGSVVVMNTVDYIAEAKRQLNDFETYSTLSFNPQEKFMKAIEELV</sequence>
<feature type="non-terminal residue" evidence="2">
    <location>
        <position position="504"/>
    </location>
</feature>
<dbReference type="EMBL" id="CM004467">
    <property type="protein sequence ID" value="OCT97320.1"/>
    <property type="molecule type" value="Genomic_DNA"/>
</dbReference>
<dbReference type="Proteomes" id="UP000694892">
    <property type="component" value="Chromosome 1S"/>
</dbReference>
<evidence type="ECO:0000256" key="1">
    <source>
        <dbReference type="SAM" id="MobiDB-lite"/>
    </source>
</evidence>
<dbReference type="AlphaFoldDB" id="A0A974DTR8"/>
<feature type="region of interest" description="Disordered" evidence="1">
    <location>
        <begin position="209"/>
        <end position="295"/>
    </location>
</feature>
<evidence type="ECO:0000313" key="2">
    <source>
        <dbReference type="EMBL" id="OCT97320.1"/>
    </source>
</evidence>